<reference evidence="1 2" key="1">
    <citation type="submission" date="2019-02" db="EMBL/GenBank/DDBJ databases">
        <title>Draft genome sequences of novel Actinobacteria.</title>
        <authorList>
            <person name="Sahin N."/>
            <person name="Ay H."/>
            <person name="Saygin H."/>
        </authorList>
    </citation>
    <scope>NUCLEOTIDE SEQUENCE [LARGE SCALE GENOMIC DNA]</scope>
    <source>
        <strain evidence="1 2">JCM 30529</strain>
    </source>
</reference>
<sequence>MAAYKDLTRLLPQSVPVAGLMELAREFNISLSHEPPVEPFHQDGREWERFSVYHLLLGLDSVPMAAEFADSNSRDLIADDHWQEYARTQAEDLGEVAHVAPYVDWKRYASDVRGDYSEVVIDSGEFAGTWWVRG</sequence>
<dbReference type="EMBL" id="SMKE01000685">
    <property type="protein sequence ID" value="TDB87214.1"/>
    <property type="molecule type" value="Genomic_DNA"/>
</dbReference>
<dbReference type="Proteomes" id="UP000295626">
    <property type="component" value="Unassembled WGS sequence"/>
</dbReference>
<protein>
    <recommendedName>
        <fullName evidence="3">SMI1/KNR4 family protein</fullName>
    </recommendedName>
</protein>
<proteinExistence type="predicted"/>
<evidence type="ECO:0008006" key="3">
    <source>
        <dbReference type="Google" id="ProtNLM"/>
    </source>
</evidence>
<evidence type="ECO:0000313" key="2">
    <source>
        <dbReference type="Proteomes" id="UP000295626"/>
    </source>
</evidence>
<name>A0ABY2DEA8_9ACTN</name>
<keyword evidence="2" id="KW-1185">Reference proteome</keyword>
<gene>
    <name evidence="1" type="ORF">E1091_15905</name>
</gene>
<organism evidence="1 2">
    <name type="scientific">Micromonospora fluostatini</name>
    <dbReference type="NCBI Taxonomy" id="1629071"/>
    <lineage>
        <taxon>Bacteria</taxon>
        <taxon>Bacillati</taxon>
        <taxon>Actinomycetota</taxon>
        <taxon>Actinomycetes</taxon>
        <taxon>Micromonosporales</taxon>
        <taxon>Micromonosporaceae</taxon>
        <taxon>Micromonospora</taxon>
    </lineage>
</organism>
<comment type="caution">
    <text evidence="1">The sequence shown here is derived from an EMBL/GenBank/DDBJ whole genome shotgun (WGS) entry which is preliminary data.</text>
</comment>
<accession>A0ABY2DEA8</accession>
<evidence type="ECO:0000313" key="1">
    <source>
        <dbReference type="EMBL" id="TDB87214.1"/>
    </source>
</evidence>